<dbReference type="STRING" id="3659.A0A0A0KFJ3"/>
<keyword evidence="2" id="KW-0804">Transcription</keyword>
<comment type="similarity">
    <text evidence="1">Belongs to the mTERF family.</text>
</comment>
<dbReference type="PANTHER" id="PTHR13068:SF166">
    <property type="entry name" value="TRANSCRIPTION TERMINATION FACTOR MTERF15, MITOCHONDRIAL-LIKE"/>
    <property type="match status" value="1"/>
</dbReference>
<evidence type="ECO:0000313" key="4">
    <source>
        <dbReference type="EMBL" id="KGN47197.1"/>
    </source>
</evidence>
<dbReference type="GO" id="GO:0006353">
    <property type="term" value="P:DNA-templated transcription termination"/>
    <property type="evidence" value="ECO:0007669"/>
    <property type="project" value="UniProtKB-KW"/>
</dbReference>
<dbReference type="Gramene" id="KGN47197">
    <property type="protein sequence ID" value="KGN47197"/>
    <property type="gene ID" value="Csa_6G198250"/>
</dbReference>
<dbReference type="InterPro" id="IPR003690">
    <property type="entry name" value="MTERF"/>
</dbReference>
<reference evidence="4 5" key="3">
    <citation type="journal article" date="2010" name="BMC Genomics">
        <title>Transcriptome sequencing and comparative analysis of cucumber flowers with different sex types.</title>
        <authorList>
            <person name="Guo S."/>
            <person name="Zheng Y."/>
            <person name="Joung J.G."/>
            <person name="Liu S."/>
            <person name="Zhang Z."/>
            <person name="Crasta O.R."/>
            <person name="Sobral B.W."/>
            <person name="Xu Y."/>
            <person name="Huang S."/>
            <person name="Fei Z."/>
        </authorList>
    </citation>
    <scope>NUCLEOTIDE SEQUENCE [LARGE SCALE GENOMIC DNA]</scope>
    <source>
        <strain evidence="5">cv. 9930</strain>
    </source>
</reference>
<dbReference type="PANTHER" id="PTHR13068">
    <property type="entry name" value="CGI-12 PROTEIN-RELATED"/>
    <property type="match status" value="1"/>
</dbReference>
<keyword evidence="3" id="KW-0809">Transit peptide</keyword>
<dbReference type="Pfam" id="PF02536">
    <property type="entry name" value="mTERF"/>
    <property type="match status" value="1"/>
</dbReference>
<dbReference type="GO" id="GO:0003676">
    <property type="term" value="F:nucleic acid binding"/>
    <property type="evidence" value="ECO:0007669"/>
    <property type="project" value="InterPro"/>
</dbReference>
<keyword evidence="5" id="KW-1185">Reference proteome</keyword>
<reference evidence="4 5" key="2">
    <citation type="journal article" date="2009" name="PLoS ONE">
        <title>An integrated genetic and cytogenetic map of the cucumber genome.</title>
        <authorList>
            <person name="Ren Y."/>
            <person name="Zhang Z."/>
            <person name="Liu J."/>
            <person name="Staub J.E."/>
            <person name="Han Y."/>
            <person name="Cheng Z."/>
            <person name="Li X."/>
            <person name="Lu J."/>
            <person name="Miao H."/>
            <person name="Kang H."/>
            <person name="Xie B."/>
            <person name="Gu X."/>
            <person name="Wang X."/>
            <person name="Du Y."/>
            <person name="Jin W."/>
            <person name="Huang S."/>
        </authorList>
    </citation>
    <scope>NUCLEOTIDE SEQUENCE [LARGE SCALE GENOMIC DNA]</scope>
    <source>
        <strain evidence="5">cv. 9930</strain>
    </source>
</reference>
<dbReference type="Gene3D" id="1.25.70.10">
    <property type="entry name" value="Transcription termination factor 3, mitochondrial"/>
    <property type="match status" value="1"/>
</dbReference>
<reference evidence="4 5" key="1">
    <citation type="journal article" date="2009" name="Nat. Genet.">
        <title>The genome of the cucumber, Cucumis sativus L.</title>
        <authorList>
            <person name="Huang S."/>
            <person name="Li R."/>
            <person name="Zhang Z."/>
            <person name="Li L."/>
            <person name="Gu X."/>
            <person name="Fan W."/>
            <person name="Lucas W.J."/>
            <person name="Wang X."/>
            <person name="Xie B."/>
            <person name="Ni P."/>
            <person name="Ren Y."/>
            <person name="Zhu H."/>
            <person name="Li J."/>
            <person name="Lin K."/>
            <person name="Jin W."/>
            <person name="Fei Z."/>
            <person name="Li G."/>
            <person name="Staub J."/>
            <person name="Kilian A."/>
            <person name="van der Vossen E.A."/>
            <person name="Wu Y."/>
            <person name="Guo J."/>
            <person name="He J."/>
            <person name="Jia Z."/>
            <person name="Ren Y."/>
            <person name="Tian G."/>
            <person name="Lu Y."/>
            <person name="Ruan J."/>
            <person name="Qian W."/>
            <person name="Wang M."/>
            <person name="Huang Q."/>
            <person name="Li B."/>
            <person name="Xuan Z."/>
            <person name="Cao J."/>
            <person name="Asan"/>
            <person name="Wu Z."/>
            <person name="Zhang J."/>
            <person name="Cai Q."/>
            <person name="Bai Y."/>
            <person name="Zhao B."/>
            <person name="Han Y."/>
            <person name="Li Y."/>
            <person name="Li X."/>
            <person name="Wang S."/>
            <person name="Shi Q."/>
            <person name="Liu S."/>
            <person name="Cho W.K."/>
            <person name="Kim J.Y."/>
            <person name="Xu Y."/>
            <person name="Heller-Uszynska K."/>
            <person name="Miao H."/>
            <person name="Cheng Z."/>
            <person name="Zhang S."/>
            <person name="Wu J."/>
            <person name="Yang Y."/>
            <person name="Kang H."/>
            <person name="Li M."/>
            <person name="Liang H."/>
            <person name="Ren X."/>
            <person name="Shi Z."/>
            <person name="Wen M."/>
            <person name="Jian M."/>
            <person name="Yang H."/>
            <person name="Zhang G."/>
            <person name="Yang Z."/>
            <person name="Chen R."/>
            <person name="Liu S."/>
            <person name="Li J."/>
            <person name="Ma L."/>
            <person name="Liu H."/>
            <person name="Zhou Y."/>
            <person name="Zhao J."/>
            <person name="Fang X."/>
            <person name="Li G."/>
            <person name="Fang L."/>
            <person name="Li Y."/>
            <person name="Liu D."/>
            <person name="Zheng H."/>
            <person name="Zhang Y."/>
            <person name="Qin N."/>
            <person name="Li Z."/>
            <person name="Yang G."/>
            <person name="Yang S."/>
            <person name="Bolund L."/>
            <person name="Kristiansen K."/>
            <person name="Zheng H."/>
            <person name="Li S."/>
            <person name="Zhang X."/>
            <person name="Yang H."/>
            <person name="Wang J."/>
            <person name="Sun R."/>
            <person name="Zhang B."/>
            <person name="Jiang S."/>
            <person name="Wang J."/>
            <person name="Du Y."/>
            <person name="Li S."/>
        </authorList>
    </citation>
    <scope>NUCLEOTIDE SEQUENCE [LARGE SCALE GENOMIC DNA]</scope>
    <source>
        <strain evidence="5">cv. 9930</strain>
    </source>
</reference>
<gene>
    <name evidence="4" type="ORF">Csa_6G198250</name>
</gene>
<dbReference type="EMBL" id="CM002927">
    <property type="protein sequence ID" value="KGN47197.1"/>
    <property type="molecule type" value="Genomic_DNA"/>
</dbReference>
<sequence>MVSGLKVAIRWIITVEVEHSLKDWKWDLRRILSNLPCVALREHVVTSGKDKYVRCLQFLHLTYSTATADSNSFTVTYLINSCSFSPASALSISKHVTFHSPEKPDSVISFFKNQAFFNADISFIVRKLPRLLLSDPNKTLLPKLEFLYSRGASTSKFEDVFFLLLIF</sequence>
<accession>A0A0A0KFJ3</accession>
<keyword evidence="2" id="KW-0805">Transcription regulation</keyword>
<name>A0A0A0KFJ3_CUCSA</name>
<dbReference type="AlphaFoldDB" id="A0A0A0KFJ3"/>
<organism evidence="4 5">
    <name type="scientific">Cucumis sativus</name>
    <name type="common">Cucumber</name>
    <dbReference type="NCBI Taxonomy" id="3659"/>
    <lineage>
        <taxon>Eukaryota</taxon>
        <taxon>Viridiplantae</taxon>
        <taxon>Streptophyta</taxon>
        <taxon>Embryophyta</taxon>
        <taxon>Tracheophyta</taxon>
        <taxon>Spermatophyta</taxon>
        <taxon>Magnoliopsida</taxon>
        <taxon>eudicotyledons</taxon>
        <taxon>Gunneridae</taxon>
        <taxon>Pentapetalae</taxon>
        <taxon>rosids</taxon>
        <taxon>fabids</taxon>
        <taxon>Cucurbitales</taxon>
        <taxon>Cucurbitaceae</taxon>
        <taxon>Benincaseae</taxon>
        <taxon>Cucumis</taxon>
    </lineage>
</organism>
<reference evidence="4 5" key="4">
    <citation type="journal article" date="2011" name="BMC Genomics">
        <title>RNA-Seq improves annotation of protein-coding genes in the cucumber genome.</title>
        <authorList>
            <person name="Li Z."/>
            <person name="Zhang Z."/>
            <person name="Yan P."/>
            <person name="Huang S."/>
            <person name="Fei Z."/>
            <person name="Lin K."/>
        </authorList>
    </citation>
    <scope>NUCLEOTIDE SEQUENCE [LARGE SCALE GENOMIC DNA]</scope>
    <source>
        <strain evidence="5">cv. 9930</strain>
    </source>
</reference>
<dbReference type="InterPro" id="IPR038538">
    <property type="entry name" value="MTERF_sf"/>
</dbReference>
<evidence type="ECO:0000256" key="3">
    <source>
        <dbReference type="ARBA" id="ARBA00022946"/>
    </source>
</evidence>
<dbReference type="Proteomes" id="UP000029981">
    <property type="component" value="Chromosome 6"/>
</dbReference>
<proteinExistence type="inferred from homology"/>
<evidence type="ECO:0000256" key="2">
    <source>
        <dbReference type="ARBA" id="ARBA00022472"/>
    </source>
</evidence>
<evidence type="ECO:0000256" key="1">
    <source>
        <dbReference type="ARBA" id="ARBA00007692"/>
    </source>
</evidence>
<evidence type="ECO:0000313" key="5">
    <source>
        <dbReference type="Proteomes" id="UP000029981"/>
    </source>
</evidence>
<protein>
    <submittedName>
        <fullName evidence="4">Uncharacterized protein</fullName>
    </submittedName>
</protein>
<keyword evidence="2" id="KW-0806">Transcription termination</keyword>